<name>A0A563VVZ1_9CYAN</name>
<proteinExistence type="predicted"/>
<dbReference type="OrthoDB" id="415530at2"/>
<protein>
    <recommendedName>
        <fullName evidence="3">Telomere resolvase ResT/TelK catalytic domain-containing protein</fullName>
    </recommendedName>
</protein>
<feature type="compositionally biased region" description="Low complexity" evidence="2">
    <location>
        <begin position="523"/>
        <end position="536"/>
    </location>
</feature>
<evidence type="ECO:0000256" key="1">
    <source>
        <dbReference type="SAM" id="Coils"/>
    </source>
</evidence>
<keyword evidence="1" id="KW-0175">Coiled coil</keyword>
<feature type="region of interest" description="Disordered" evidence="2">
    <location>
        <begin position="512"/>
        <end position="542"/>
    </location>
</feature>
<keyword evidence="5" id="KW-1185">Reference proteome</keyword>
<sequence length="687" mass="78053">MPRTSQPILPESQLINSCQTEIDRHSWQTVRNQIIELYEQRLQDYFQNRGLSLDEISKKRLKRLSENEILTLSLCFLTRIIELHQQGQDTEETIRQLCQDETELLERGYPKPTIAKNHHPLYINLVRDAISAEPSRSTIATHQLVLNQQNSWLIAVPNKDTGELEEISIHYVQMYLKYDTPFYVNLRRSTTANNNIKQEHPQPVRLDPYLETVRQLLNSNSYTELATAIAAASGRRFTEIVKGSFSLPPNSAYPYEYLFEGQLKKKNQAPAYLPYSIVPASQLLEAIARFRSLPKIQPLLSATSTKINQSINPAVKYQVEKHFQHPGIVRVLKRERGVTVQNLRGIYGEIATHFFCPHRASFHRFLSLRLGHLIGDEAVASPNSPSTEHYFHYYLVDEEGKQIDSMGVLLDKSGSEELSSGENPQPQTTTGAVGERVTNDPRTIVHTRASTKERFNHFRGKDMTENDTLITLMNKAEKAEVLEQELKNARALISSVEAQLDSSIPESYVKLDSSSIAGDNPESTPSPNSNSSFSTSGEPHSIVENNTNDAVLLLVRSMSQLTNKLELFLDRQIIETPPSSADPDNLPPSEPKEPVDQHNSVADTIALLNRAIDTIMAHNDRALTKADKWYIGINPLKDIINSQVTISRVVKRRKAEINAHHQKHHLDRYHNGNFHREQGYTDFFDFD</sequence>
<feature type="coiled-coil region" evidence="1">
    <location>
        <begin position="469"/>
        <end position="499"/>
    </location>
</feature>
<dbReference type="EMBL" id="CAACVJ010000261">
    <property type="protein sequence ID" value="VEP15423.1"/>
    <property type="molecule type" value="Genomic_DNA"/>
</dbReference>
<evidence type="ECO:0000313" key="4">
    <source>
        <dbReference type="EMBL" id="VEP15423.1"/>
    </source>
</evidence>
<feature type="compositionally biased region" description="Polar residues" evidence="2">
    <location>
        <begin position="416"/>
        <end position="431"/>
    </location>
</feature>
<dbReference type="Gene3D" id="1.10.443.30">
    <property type="entry name" value="Telomere resolvase"/>
    <property type="match status" value="1"/>
</dbReference>
<feature type="region of interest" description="Disordered" evidence="2">
    <location>
        <begin position="576"/>
        <end position="597"/>
    </location>
</feature>
<accession>A0A563VVZ1</accession>
<reference evidence="4 5" key="1">
    <citation type="submission" date="2019-01" db="EMBL/GenBank/DDBJ databases">
        <authorList>
            <person name="Brito A."/>
        </authorList>
    </citation>
    <scope>NUCLEOTIDE SEQUENCE [LARGE SCALE GENOMIC DNA]</scope>
    <source>
        <strain evidence="4">1</strain>
    </source>
</reference>
<gene>
    <name evidence="4" type="ORF">H1P_3330008</name>
</gene>
<evidence type="ECO:0000313" key="5">
    <source>
        <dbReference type="Proteomes" id="UP000320055"/>
    </source>
</evidence>
<feature type="domain" description="Telomere resolvase ResT/TelK catalytic" evidence="3">
    <location>
        <begin position="203"/>
        <end position="393"/>
    </location>
</feature>
<organism evidence="4 5">
    <name type="scientific">Hyella patelloides LEGE 07179</name>
    <dbReference type="NCBI Taxonomy" id="945734"/>
    <lineage>
        <taxon>Bacteria</taxon>
        <taxon>Bacillati</taxon>
        <taxon>Cyanobacteriota</taxon>
        <taxon>Cyanophyceae</taxon>
        <taxon>Pleurocapsales</taxon>
        <taxon>Hyellaceae</taxon>
        <taxon>Hyella</taxon>
    </lineage>
</organism>
<dbReference type="InterPro" id="IPR038280">
    <property type="entry name" value="ResT/TelK_cat_sf"/>
</dbReference>
<evidence type="ECO:0000259" key="3">
    <source>
        <dbReference type="Pfam" id="PF16684"/>
    </source>
</evidence>
<dbReference type="Pfam" id="PF16684">
    <property type="entry name" value="ResT-TelK_cat"/>
    <property type="match status" value="1"/>
</dbReference>
<evidence type="ECO:0000256" key="2">
    <source>
        <dbReference type="SAM" id="MobiDB-lite"/>
    </source>
</evidence>
<dbReference type="InterPro" id="IPR032047">
    <property type="entry name" value="ResT/TelK_cat"/>
</dbReference>
<dbReference type="Proteomes" id="UP000320055">
    <property type="component" value="Unassembled WGS sequence"/>
</dbReference>
<dbReference type="AlphaFoldDB" id="A0A563VVZ1"/>
<dbReference type="RefSeq" id="WP_144874186.1">
    <property type="nucleotide sequence ID" value="NZ_LR214070.1"/>
</dbReference>
<feature type="region of interest" description="Disordered" evidence="2">
    <location>
        <begin position="414"/>
        <end position="436"/>
    </location>
</feature>